<dbReference type="Pfam" id="PF00535">
    <property type="entry name" value="Glycos_transf_2"/>
    <property type="match status" value="1"/>
</dbReference>
<evidence type="ECO:0000259" key="2">
    <source>
        <dbReference type="Pfam" id="PF00535"/>
    </source>
</evidence>
<evidence type="ECO:0000256" key="1">
    <source>
        <dbReference type="ARBA" id="ARBA00022679"/>
    </source>
</evidence>
<dbReference type="Proteomes" id="UP001575105">
    <property type="component" value="Unassembled WGS sequence"/>
</dbReference>
<evidence type="ECO:0000313" key="4">
    <source>
        <dbReference type="EMBL" id="MFA9478203.1"/>
    </source>
</evidence>
<dbReference type="SUPFAM" id="SSF53448">
    <property type="entry name" value="Nucleotide-diphospho-sugar transferases"/>
    <property type="match status" value="1"/>
</dbReference>
<dbReference type="InterPro" id="IPR001173">
    <property type="entry name" value="Glyco_trans_2-like"/>
</dbReference>
<evidence type="ECO:0000259" key="3">
    <source>
        <dbReference type="Pfam" id="PF02709"/>
    </source>
</evidence>
<evidence type="ECO:0000313" key="5">
    <source>
        <dbReference type="Proteomes" id="UP001575105"/>
    </source>
</evidence>
<feature type="domain" description="Glycosyltransferase 2-like" evidence="2">
    <location>
        <begin position="15"/>
        <end position="135"/>
    </location>
</feature>
<dbReference type="InterPro" id="IPR050834">
    <property type="entry name" value="Glycosyltransf_2"/>
</dbReference>
<dbReference type="InterPro" id="IPR027791">
    <property type="entry name" value="Galactosyl_T_C"/>
</dbReference>
<dbReference type="PANTHER" id="PTHR43685">
    <property type="entry name" value="GLYCOSYLTRANSFERASE"/>
    <property type="match status" value="1"/>
</dbReference>
<dbReference type="RefSeq" id="WP_425345128.1">
    <property type="nucleotide sequence ID" value="NZ_JBGUBD010000004.1"/>
</dbReference>
<dbReference type="CDD" id="cd06420">
    <property type="entry name" value="GT2_Chondriotin_Pol_N"/>
    <property type="match status" value="1"/>
</dbReference>
<sequence>MSNSQQQQHGPSVGVIVPTYNSPAPLKACLMGLVRQTCKPDAVYVADDGSKAETREVVESFADRLTVRHVWQEDDGFQLARIRNKAVALAEEDYLVLLDGDTVPHRRFIEDHLRVARPKRVVLGSRCCITDVSDESAFTPPGTLRLAALFVSGRVINDSRAFTVHFRNRCFGFAKGLRMPMPLVRPAELRDTHGGNFGCWRSDLLEINGFDEGFTGWGYEDRDTARRLTQIGCELKQLFFQAVCYHLDHPVNPPNEANLGLFEQARSTRCEKGIDQYLAPQQVHASADG</sequence>
<comment type="caution">
    <text evidence="4">The sequence shown here is derived from an EMBL/GenBank/DDBJ whole genome shotgun (WGS) entry which is preliminary data.</text>
</comment>
<dbReference type="PANTHER" id="PTHR43685:SF3">
    <property type="entry name" value="SLR2126 PROTEIN"/>
    <property type="match status" value="1"/>
</dbReference>
<accession>A0ABV4U5J8</accession>
<gene>
    <name evidence="4" type="ORF">ACERK3_07825</name>
</gene>
<proteinExistence type="predicted"/>
<protein>
    <submittedName>
        <fullName evidence="4">Glycosyltransferase family 2 protein</fullName>
    </submittedName>
</protein>
<keyword evidence="1" id="KW-0808">Transferase</keyword>
<organism evidence="4 5">
    <name type="scientific">Natronomicrosphaera hydrolytica</name>
    <dbReference type="NCBI Taxonomy" id="3242702"/>
    <lineage>
        <taxon>Bacteria</taxon>
        <taxon>Pseudomonadati</taxon>
        <taxon>Planctomycetota</taxon>
        <taxon>Phycisphaerae</taxon>
        <taxon>Phycisphaerales</taxon>
        <taxon>Phycisphaeraceae</taxon>
        <taxon>Natronomicrosphaera</taxon>
    </lineage>
</organism>
<keyword evidence="5" id="KW-1185">Reference proteome</keyword>
<dbReference type="InterPro" id="IPR029044">
    <property type="entry name" value="Nucleotide-diphossugar_trans"/>
</dbReference>
<dbReference type="Pfam" id="PF02709">
    <property type="entry name" value="Glyco_transf_7C"/>
    <property type="match status" value="1"/>
</dbReference>
<feature type="domain" description="Galactosyltransferase C-terminal" evidence="3">
    <location>
        <begin position="190"/>
        <end position="246"/>
    </location>
</feature>
<reference evidence="4 5" key="1">
    <citation type="submission" date="2024-08" db="EMBL/GenBank/DDBJ databases">
        <title>Whole-genome sequencing of halo(alkali)philic microorganisms from hypersaline lakes.</title>
        <authorList>
            <person name="Sorokin D.Y."/>
            <person name="Merkel A.Y."/>
            <person name="Messina E."/>
            <person name="Yakimov M."/>
        </authorList>
    </citation>
    <scope>NUCLEOTIDE SEQUENCE [LARGE SCALE GENOMIC DNA]</scope>
    <source>
        <strain evidence="4 5">AB-hyl4</strain>
    </source>
</reference>
<dbReference type="Gene3D" id="3.90.550.10">
    <property type="entry name" value="Spore Coat Polysaccharide Biosynthesis Protein SpsA, Chain A"/>
    <property type="match status" value="1"/>
</dbReference>
<name>A0ABV4U5J8_9BACT</name>
<dbReference type="EMBL" id="JBGUBD010000004">
    <property type="protein sequence ID" value="MFA9478203.1"/>
    <property type="molecule type" value="Genomic_DNA"/>
</dbReference>